<dbReference type="GO" id="GO:0005886">
    <property type="term" value="C:plasma membrane"/>
    <property type="evidence" value="ECO:0007669"/>
    <property type="project" value="UniProtKB-SubCell"/>
</dbReference>
<evidence type="ECO:0000256" key="4">
    <source>
        <dbReference type="ARBA" id="ARBA00022989"/>
    </source>
</evidence>
<dbReference type="NCBIfam" id="TIGR00704">
    <property type="entry name" value="NaPi_cotrn_rel"/>
    <property type="match status" value="1"/>
</dbReference>
<dbReference type="Proteomes" id="UP000680839">
    <property type="component" value="Chromosome"/>
</dbReference>
<dbReference type="Pfam" id="PF01895">
    <property type="entry name" value="PhoU"/>
    <property type="match status" value="1"/>
</dbReference>
<evidence type="ECO:0000259" key="7">
    <source>
        <dbReference type="Pfam" id="PF01895"/>
    </source>
</evidence>
<evidence type="ECO:0000256" key="2">
    <source>
        <dbReference type="ARBA" id="ARBA00022475"/>
    </source>
</evidence>
<feature type="transmembrane region" description="Helical" evidence="6">
    <location>
        <begin position="12"/>
        <end position="31"/>
    </location>
</feature>
<dbReference type="InterPro" id="IPR038078">
    <property type="entry name" value="PhoU-like_sf"/>
</dbReference>
<proteinExistence type="predicted"/>
<dbReference type="Gene3D" id="1.20.58.220">
    <property type="entry name" value="Phosphate transport system protein phou homolog 2, domain 2"/>
    <property type="match status" value="1"/>
</dbReference>
<evidence type="ECO:0000256" key="3">
    <source>
        <dbReference type="ARBA" id="ARBA00022692"/>
    </source>
</evidence>
<dbReference type="InterPro" id="IPR026022">
    <property type="entry name" value="PhoU_dom"/>
</dbReference>
<organism evidence="8 9">
    <name type="scientific">Bradyrhizobium sediminis</name>
    <dbReference type="NCBI Taxonomy" id="2840469"/>
    <lineage>
        <taxon>Bacteria</taxon>
        <taxon>Pseudomonadati</taxon>
        <taxon>Pseudomonadota</taxon>
        <taxon>Alphaproteobacteria</taxon>
        <taxon>Hyphomicrobiales</taxon>
        <taxon>Nitrobacteraceae</taxon>
        <taxon>Bradyrhizobium</taxon>
    </lineage>
</organism>
<dbReference type="InterPro" id="IPR003841">
    <property type="entry name" value="Na/Pi_transpt"/>
</dbReference>
<feature type="transmembrane region" description="Helical" evidence="6">
    <location>
        <begin position="174"/>
        <end position="199"/>
    </location>
</feature>
<dbReference type="PANTHER" id="PTHR10010:SF46">
    <property type="entry name" value="SODIUM-DEPENDENT PHOSPHATE TRANSPORT PROTEIN 2B"/>
    <property type="match status" value="1"/>
</dbReference>
<sequence>MGSVVLLDLMGGVALLLWGLHMVHSGILRAFGPDLRQLLARALSNRFTAFAAGIGLTALLQSSTATALITSSFTAEGLVGLVPALAIMLGANVGTTLIVQILSFNIAAVAPVLFIIGLVAFRSGARSRIKDVGRVSIGLGLMLLALHILLDTLAPAENAPGMRVFMNAITGDPVLCILIGAIVTWAVHSSVASVLLIMSLAYAQFISPAASLALVLGANLGSAINPVFEGAHRDNPASYRLPVGNLINRLVGVLLVAPFLRPITEILQAWQPDLARLTAGFHIAFNVATAVIFIGLLDGMARLLNKLLPDRVRQTDPSGPRYLDESALETPSLALADAARETLHMGDLVEVMLRKVMAAMMTNDRALVDEVSRMDNSVDNLDEAIKLYVTKLTRGSLDEREGQRAMEIISFAINLEHMGDIIDKNLSELATKKIKRRFQFSPEGAEELSAFHKRTTDSLRIAFGVFMSGDVNEARKLLAEKSNLRNVELAATERHLDRLREGRPESIETTSLHLDVLRDLRRIHSHICSVAYPVLDAAGELPIQQRAESDLASLPSPAAHPSLPR</sequence>
<accession>A0A975NA89</accession>
<dbReference type="AlphaFoldDB" id="A0A975NA89"/>
<dbReference type="SUPFAM" id="SSF109755">
    <property type="entry name" value="PhoU-like"/>
    <property type="match status" value="1"/>
</dbReference>
<dbReference type="NCBIfam" id="NF037997">
    <property type="entry name" value="Na_Pi_symport"/>
    <property type="match status" value="1"/>
</dbReference>
<evidence type="ECO:0000256" key="6">
    <source>
        <dbReference type="SAM" id="Phobius"/>
    </source>
</evidence>
<comment type="subcellular location">
    <subcellularLocation>
        <location evidence="1">Cell membrane</location>
        <topology evidence="1">Multi-pass membrane protein</topology>
    </subcellularLocation>
</comment>
<keyword evidence="2" id="KW-1003">Cell membrane</keyword>
<dbReference type="EMBL" id="CP076134">
    <property type="protein sequence ID" value="QWG11095.1"/>
    <property type="molecule type" value="Genomic_DNA"/>
</dbReference>
<evidence type="ECO:0000313" key="9">
    <source>
        <dbReference type="Proteomes" id="UP000680839"/>
    </source>
</evidence>
<keyword evidence="5 6" id="KW-0472">Membrane</keyword>
<dbReference type="InterPro" id="IPR004633">
    <property type="entry name" value="NaPi_cotrn-rel/YqeW-like"/>
</dbReference>
<evidence type="ECO:0000256" key="5">
    <source>
        <dbReference type="ARBA" id="ARBA00023136"/>
    </source>
</evidence>
<dbReference type="PANTHER" id="PTHR10010">
    <property type="entry name" value="SOLUTE CARRIER FAMILY 34 SODIUM PHOSPHATE , MEMBER 2-RELATED"/>
    <property type="match status" value="1"/>
</dbReference>
<reference evidence="8" key="1">
    <citation type="submission" date="2021-06" db="EMBL/GenBank/DDBJ databases">
        <title>Bradyrhizobium sp. S2-20-1 Genome sequencing.</title>
        <authorList>
            <person name="Jin L."/>
        </authorList>
    </citation>
    <scope>NUCLEOTIDE SEQUENCE</scope>
    <source>
        <strain evidence="8">S2-20-1</strain>
    </source>
</reference>
<keyword evidence="3 6" id="KW-0812">Transmembrane</keyword>
<dbReference type="Pfam" id="PF02690">
    <property type="entry name" value="Na_Pi_cotrans"/>
    <property type="match status" value="2"/>
</dbReference>
<keyword evidence="4 6" id="KW-1133">Transmembrane helix</keyword>
<feature type="transmembrane region" description="Helical" evidence="6">
    <location>
        <begin position="283"/>
        <end position="304"/>
    </location>
</feature>
<evidence type="ECO:0000313" key="8">
    <source>
        <dbReference type="EMBL" id="QWG11095.1"/>
    </source>
</evidence>
<dbReference type="GO" id="GO:0005436">
    <property type="term" value="F:sodium:phosphate symporter activity"/>
    <property type="evidence" value="ECO:0007669"/>
    <property type="project" value="InterPro"/>
</dbReference>
<feature type="transmembrane region" description="Helical" evidence="6">
    <location>
        <begin position="43"/>
        <end position="61"/>
    </location>
</feature>
<dbReference type="GO" id="GO:0044341">
    <property type="term" value="P:sodium-dependent phosphate transport"/>
    <property type="evidence" value="ECO:0007669"/>
    <property type="project" value="InterPro"/>
</dbReference>
<gene>
    <name evidence="8" type="ORF">KMZ29_15085</name>
</gene>
<evidence type="ECO:0000256" key="1">
    <source>
        <dbReference type="ARBA" id="ARBA00004651"/>
    </source>
</evidence>
<feature type="transmembrane region" description="Helical" evidence="6">
    <location>
        <begin position="133"/>
        <end position="153"/>
    </location>
</feature>
<name>A0A975NA89_9BRAD</name>
<feature type="transmembrane region" description="Helical" evidence="6">
    <location>
        <begin position="101"/>
        <end position="121"/>
    </location>
</feature>
<dbReference type="RefSeq" id="WP_215620003.1">
    <property type="nucleotide sequence ID" value="NZ_CP076134.1"/>
</dbReference>
<protein>
    <submittedName>
        <fullName evidence="8">Na/Pi cotransporter family protein</fullName>
    </submittedName>
</protein>
<feature type="domain" description="PhoU" evidence="7">
    <location>
        <begin position="343"/>
        <end position="422"/>
    </location>
</feature>